<accession>A0ABU7CZ00</accession>
<comment type="caution">
    <text evidence="1">The sequence shown here is derived from an EMBL/GenBank/DDBJ whole genome shotgun (WGS) entry which is preliminary data.</text>
</comment>
<evidence type="ECO:0000313" key="1">
    <source>
        <dbReference type="EMBL" id="MED6267346.1"/>
    </source>
</evidence>
<dbReference type="EMBL" id="JAHUTJ010008943">
    <property type="protein sequence ID" value="MED6267346.1"/>
    <property type="molecule type" value="Genomic_DNA"/>
</dbReference>
<gene>
    <name evidence="1" type="ORF">CHARACLAT_011279</name>
</gene>
<evidence type="ECO:0000313" key="2">
    <source>
        <dbReference type="Proteomes" id="UP001352852"/>
    </source>
</evidence>
<protein>
    <submittedName>
        <fullName evidence="1">Uncharacterized protein</fullName>
    </submittedName>
</protein>
<sequence>MKNKIKFFEGFKWQLKKQFKVYSNFPFYTLKESGSTEKFNGFFLCCLSVKFHVIIRGRVFCLHNQASKQISSSNHIPSPQLSTCWKNELIMCSVSLRKTAD</sequence>
<proteinExistence type="predicted"/>
<keyword evidence="2" id="KW-1185">Reference proteome</keyword>
<reference evidence="1 2" key="1">
    <citation type="submission" date="2021-06" db="EMBL/GenBank/DDBJ databases">
        <authorList>
            <person name="Palmer J.M."/>
        </authorList>
    </citation>
    <scope>NUCLEOTIDE SEQUENCE [LARGE SCALE GENOMIC DNA]</scope>
    <source>
        <strain evidence="1 2">CL_MEX2019</strain>
        <tissue evidence="1">Muscle</tissue>
    </source>
</reference>
<organism evidence="1 2">
    <name type="scientific">Characodon lateralis</name>
    <dbReference type="NCBI Taxonomy" id="208331"/>
    <lineage>
        <taxon>Eukaryota</taxon>
        <taxon>Metazoa</taxon>
        <taxon>Chordata</taxon>
        <taxon>Craniata</taxon>
        <taxon>Vertebrata</taxon>
        <taxon>Euteleostomi</taxon>
        <taxon>Actinopterygii</taxon>
        <taxon>Neopterygii</taxon>
        <taxon>Teleostei</taxon>
        <taxon>Neoteleostei</taxon>
        <taxon>Acanthomorphata</taxon>
        <taxon>Ovalentaria</taxon>
        <taxon>Atherinomorphae</taxon>
        <taxon>Cyprinodontiformes</taxon>
        <taxon>Goodeidae</taxon>
        <taxon>Characodon</taxon>
    </lineage>
</organism>
<name>A0ABU7CZ00_9TELE</name>
<dbReference type="Proteomes" id="UP001352852">
    <property type="component" value="Unassembled WGS sequence"/>
</dbReference>